<sequence length="100" mass="11184">MAALSPASPTTSQSPEGSNFLWLVTYECLKRNPFTESSSLYNSHTARPSSAPTNGVSELNDQARLTWWKILREPKVLSKLDSEETEAQLTDYANEFSTKK</sequence>
<evidence type="ECO:0000256" key="1">
    <source>
        <dbReference type="SAM" id="MobiDB-lite"/>
    </source>
</evidence>
<feature type="region of interest" description="Disordered" evidence="1">
    <location>
        <begin position="38"/>
        <end position="57"/>
    </location>
</feature>
<reference evidence="2" key="1">
    <citation type="submission" date="2018-11" db="EMBL/GenBank/DDBJ databases">
        <authorList>
            <consortium name="Pathogen Informatics"/>
        </authorList>
    </citation>
    <scope>NUCLEOTIDE SEQUENCE</scope>
</reference>
<gene>
    <name evidence="2" type="ORF">PXEA_LOCUS37565</name>
</gene>
<protein>
    <submittedName>
        <fullName evidence="2">Uncharacterized protein</fullName>
    </submittedName>
</protein>
<organism evidence="2 3">
    <name type="scientific">Protopolystoma xenopodis</name>
    <dbReference type="NCBI Taxonomy" id="117903"/>
    <lineage>
        <taxon>Eukaryota</taxon>
        <taxon>Metazoa</taxon>
        <taxon>Spiralia</taxon>
        <taxon>Lophotrochozoa</taxon>
        <taxon>Platyhelminthes</taxon>
        <taxon>Monogenea</taxon>
        <taxon>Polyopisthocotylea</taxon>
        <taxon>Polystomatidea</taxon>
        <taxon>Polystomatidae</taxon>
        <taxon>Protopolystoma</taxon>
    </lineage>
</organism>
<accession>A0A3S5B9U0</accession>
<dbReference type="EMBL" id="CAAALY010290081">
    <property type="protein sequence ID" value="VEL44125.1"/>
    <property type="molecule type" value="Genomic_DNA"/>
</dbReference>
<name>A0A3S5B9U0_9PLAT</name>
<dbReference type="Proteomes" id="UP000784294">
    <property type="component" value="Unassembled WGS sequence"/>
</dbReference>
<evidence type="ECO:0000313" key="2">
    <source>
        <dbReference type="EMBL" id="VEL44125.1"/>
    </source>
</evidence>
<proteinExistence type="predicted"/>
<dbReference type="AlphaFoldDB" id="A0A3S5B9U0"/>
<comment type="caution">
    <text evidence="2">The sequence shown here is derived from an EMBL/GenBank/DDBJ whole genome shotgun (WGS) entry which is preliminary data.</text>
</comment>
<evidence type="ECO:0000313" key="3">
    <source>
        <dbReference type="Proteomes" id="UP000784294"/>
    </source>
</evidence>
<keyword evidence="3" id="KW-1185">Reference proteome</keyword>